<dbReference type="InterPro" id="IPR018511">
    <property type="entry name" value="Hemolysin-typ_Ca-bd_CS"/>
</dbReference>
<dbReference type="Gene3D" id="2.160.20.10">
    <property type="entry name" value="Single-stranded right-handed beta-helix, Pectin lyase-like"/>
    <property type="match status" value="1"/>
</dbReference>
<keyword evidence="4" id="KW-1185">Reference proteome</keyword>
<dbReference type="InterPro" id="IPR001343">
    <property type="entry name" value="Hemolysn_Ca-bd"/>
</dbReference>
<dbReference type="GO" id="GO:0005509">
    <property type="term" value="F:calcium ion binding"/>
    <property type="evidence" value="ECO:0007669"/>
    <property type="project" value="InterPro"/>
</dbReference>
<comment type="caution">
    <text evidence="3">The sequence shown here is derived from an EMBL/GenBank/DDBJ whole genome shotgun (WGS) entry which is preliminary data.</text>
</comment>
<name>A0A4Z0NGI5_9HYPH</name>
<dbReference type="AlphaFoldDB" id="A0A4Z0NGI5"/>
<accession>A0A4Z0NGI5</accession>
<organism evidence="3 4">
    <name type="scientific">Methylobacterium nonmethylotrophicum</name>
    <dbReference type="NCBI Taxonomy" id="1141884"/>
    <lineage>
        <taxon>Bacteria</taxon>
        <taxon>Pseudomonadati</taxon>
        <taxon>Pseudomonadota</taxon>
        <taxon>Alphaproteobacteria</taxon>
        <taxon>Hyphomicrobiales</taxon>
        <taxon>Methylobacteriaceae</taxon>
        <taxon>Methylobacterium</taxon>
    </lineage>
</organism>
<dbReference type="OrthoDB" id="8006155at2"/>
<gene>
    <name evidence="3" type="ORF">EU555_30910</name>
</gene>
<proteinExistence type="predicted"/>
<dbReference type="PROSITE" id="PS00330">
    <property type="entry name" value="HEMOLYSIN_CALCIUM"/>
    <property type="match status" value="9"/>
</dbReference>
<sequence length="765" mass="75747">GTTDLSSVIGQNTYSTTGKPLEIRASGNSTVTGTALNDTITAATLGQYQAIGSSVTFNGGAGNDTLIGGAGNDTLNGGNGNDSLNGGAGIDTAIYGDLATISFSNGSFQVANAAGTDTLTNVEVVDDARAGRTLLVGGSGYGTIQAAIDAAQSGDTILVAQGTYAENLVVSTANVTLRALSTSAVIQGGIAINAGATGVTLDGFTISGTVPGNEDSSVFVLANGATITNNVITNPGTAGTGTGIVVGNGSGAATISDNTITGFNYGVYVNAGTGGPSTVADNIFTNNTEGLVFEQGPSVNDVSDNIFTRTRTNDIRVSLRESGTTDLSSVIGQNTYSRTGKPLEIRASGNSTVTGTALNDTITAATAGVYQSIGSSVTFNGGAGNDTLIGGAGSDQLRGGLGGDVLNGGAGFDFARYDFATTGVTAVLYQPGFNTGEAAGDTYASIEGLVGSAFADNLQGDGGANQLSGLAGDDQLYGLAGVDTLSGGDGGDSLWGGPDGDVLDGGAGFDFARYDFAATGVTAVLYQPGFNTGEAAGDTYTSIEGLVGSALADNLQGDGGANLIYGQAGDDQLYGLAGSDTLFGGDGGDSLWGGLDGDALDGGAGFDFARYDYATTGVTAVLSLPGFNTGEAAGDSYAGIEGLVGSAFDDNLQGDAGTNQLYGLAGNDFLYGGQGADTLVGGAGSDVFAFQAGDFQAGVFDQVSDFHEAAGDTDALLFLGMSPSSLEVTQRGSDVLVSTTQLGGTGGVIVQNFTVAQIQDQLFFN</sequence>
<evidence type="ECO:0000256" key="2">
    <source>
        <dbReference type="ARBA" id="ARBA00022525"/>
    </source>
</evidence>
<protein>
    <recommendedName>
        <fullName evidence="5">Right handed beta helix domain-containing protein</fullName>
    </recommendedName>
</protein>
<dbReference type="PRINTS" id="PR00313">
    <property type="entry name" value="CABNDNGRPT"/>
</dbReference>
<evidence type="ECO:0008006" key="5">
    <source>
        <dbReference type="Google" id="ProtNLM"/>
    </source>
</evidence>
<dbReference type="InterPro" id="IPR011049">
    <property type="entry name" value="Serralysin-like_metalloprot_C"/>
</dbReference>
<dbReference type="InterPro" id="IPR006626">
    <property type="entry name" value="PbH1"/>
</dbReference>
<keyword evidence="2" id="KW-0964">Secreted</keyword>
<dbReference type="InterPro" id="IPR011050">
    <property type="entry name" value="Pectin_lyase_fold/virulence"/>
</dbReference>
<comment type="subcellular location">
    <subcellularLocation>
        <location evidence="1">Secreted</location>
    </subcellularLocation>
</comment>
<dbReference type="Proteomes" id="UP000297535">
    <property type="component" value="Unassembled WGS sequence"/>
</dbReference>
<reference evidence="3 4" key="1">
    <citation type="submission" date="2019-04" db="EMBL/GenBank/DDBJ databases">
        <authorList>
            <person name="Feng G."/>
            <person name="Zhu H."/>
        </authorList>
    </citation>
    <scope>NUCLEOTIDE SEQUENCE [LARGE SCALE GENOMIC DNA]</scope>
    <source>
        <strain evidence="3 4">6HR-1</strain>
    </source>
</reference>
<dbReference type="InterPro" id="IPR050557">
    <property type="entry name" value="RTX_toxin/Mannuronan_C5-epim"/>
</dbReference>
<dbReference type="PANTHER" id="PTHR38340">
    <property type="entry name" value="S-LAYER PROTEIN"/>
    <property type="match status" value="1"/>
</dbReference>
<evidence type="ECO:0000313" key="4">
    <source>
        <dbReference type="Proteomes" id="UP000297535"/>
    </source>
</evidence>
<feature type="non-terminal residue" evidence="3">
    <location>
        <position position="1"/>
    </location>
</feature>
<dbReference type="Pfam" id="PF00353">
    <property type="entry name" value="HemolysinCabind"/>
    <property type="match status" value="5"/>
</dbReference>
<dbReference type="SUPFAM" id="SSF51126">
    <property type="entry name" value="Pectin lyase-like"/>
    <property type="match status" value="1"/>
</dbReference>
<dbReference type="SMART" id="SM00710">
    <property type="entry name" value="PbH1"/>
    <property type="match status" value="4"/>
</dbReference>
<dbReference type="GO" id="GO:0005576">
    <property type="term" value="C:extracellular region"/>
    <property type="evidence" value="ECO:0007669"/>
    <property type="project" value="UniProtKB-SubCell"/>
</dbReference>
<dbReference type="InterPro" id="IPR012334">
    <property type="entry name" value="Pectin_lyas_fold"/>
</dbReference>
<dbReference type="SUPFAM" id="SSF51120">
    <property type="entry name" value="beta-Roll"/>
    <property type="match status" value="5"/>
</dbReference>
<dbReference type="PANTHER" id="PTHR38340:SF1">
    <property type="entry name" value="S-LAYER PROTEIN"/>
    <property type="match status" value="1"/>
</dbReference>
<evidence type="ECO:0000256" key="1">
    <source>
        <dbReference type="ARBA" id="ARBA00004613"/>
    </source>
</evidence>
<dbReference type="EMBL" id="SRLB01000037">
    <property type="protein sequence ID" value="TGD94864.1"/>
    <property type="molecule type" value="Genomic_DNA"/>
</dbReference>
<dbReference type="Gene3D" id="2.150.10.10">
    <property type="entry name" value="Serralysin-like metalloprotease, C-terminal"/>
    <property type="match status" value="5"/>
</dbReference>
<evidence type="ECO:0000313" key="3">
    <source>
        <dbReference type="EMBL" id="TGD94864.1"/>
    </source>
</evidence>